<evidence type="ECO:0000313" key="1">
    <source>
        <dbReference type="EMBL" id="SDI18041.1"/>
    </source>
</evidence>
<dbReference type="EMBL" id="FNEI01000001">
    <property type="protein sequence ID" value="SDI18041.1"/>
    <property type="molecule type" value="Genomic_DNA"/>
</dbReference>
<dbReference type="STRING" id="1045773.SAMN05216555_101239"/>
<accession>A0A1G8IH04</accession>
<name>A0A1G8IH04_9MICC</name>
<protein>
    <recommendedName>
        <fullName evidence="3">DUF4383 domain-containing protein</fullName>
    </recommendedName>
</protein>
<sequence length="153" mass="16255">MSSAASHATGVHFGRQDIQIAGIGVALLVALVGVLGFIPGITTQYAQMQFLGPDSHAMLLGLFQVSMLLNLMQLGIGTAGWFLSRTASGARAFLYGFGALYVLISAYGLGVGEESAANFLSVNLLDNWTHLVLGILMMTAGWMFWPSQTDGRK</sequence>
<gene>
    <name evidence="1" type="ORF">SAMN05216555_101239</name>
</gene>
<dbReference type="AlphaFoldDB" id="A0A1G8IH04"/>
<organism evidence="1 2">
    <name type="scientific">Arthrobacter cupressi</name>
    <dbReference type="NCBI Taxonomy" id="1045773"/>
    <lineage>
        <taxon>Bacteria</taxon>
        <taxon>Bacillati</taxon>
        <taxon>Actinomycetota</taxon>
        <taxon>Actinomycetes</taxon>
        <taxon>Micrococcales</taxon>
        <taxon>Micrococcaceae</taxon>
        <taxon>Arthrobacter</taxon>
    </lineage>
</organism>
<evidence type="ECO:0000313" key="2">
    <source>
        <dbReference type="Proteomes" id="UP000182130"/>
    </source>
</evidence>
<evidence type="ECO:0008006" key="3">
    <source>
        <dbReference type="Google" id="ProtNLM"/>
    </source>
</evidence>
<keyword evidence="2" id="KW-1185">Reference proteome</keyword>
<dbReference type="RefSeq" id="WP_074586249.1">
    <property type="nucleotide sequence ID" value="NZ_FNEI01000001.1"/>
</dbReference>
<reference evidence="2" key="1">
    <citation type="submission" date="2016-10" db="EMBL/GenBank/DDBJ databases">
        <authorList>
            <person name="Varghese N."/>
            <person name="Submissions S."/>
        </authorList>
    </citation>
    <scope>NUCLEOTIDE SEQUENCE [LARGE SCALE GENOMIC DNA]</scope>
    <source>
        <strain evidence="2">CGMCC 1.10783</strain>
    </source>
</reference>
<dbReference type="Pfam" id="PF14325">
    <property type="entry name" value="DUF4383"/>
    <property type="match status" value="1"/>
</dbReference>
<dbReference type="Proteomes" id="UP000182130">
    <property type="component" value="Unassembled WGS sequence"/>
</dbReference>
<dbReference type="OrthoDB" id="572373at2"/>
<proteinExistence type="predicted"/>